<feature type="domain" description="PucR C-terminal helix-turn-helix" evidence="1">
    <location>
        <begin position="311"/>
        <end position="368"/>
    </location>
</feature>
<dbReference type="Pfam" id="PF13556">
    <property type="entry name" value="HTH_30"/>
    <property type="match status" value="1"/>
</dbReference>
<keyword evidence="4" id="KW-1185">Reference proteome</keyword>
<dbReference type="Pfam" id="PF25906">
    <property type="entry name" value="PucR-like_N"/>
    <property type="match status" value="1"/>
</dbReference>
<dbReference type="Proteomes" id="UP000282454">
    <property type="component" value="Unassembled WGS sequence"/>
</dbReference>
<reference evidence="3 4" key="1">
    <citation type="submission" date="2018-10" db="EMBL/GenBank/DDBJ databases">
        <title>Genomic Encyclopedia of Archaeal and Bacterial Type Strains, Phase II (KMG-II): from individual species to whole genera.</title>
        <authorList>
            <person name="Goeker M."/>
        </authorList>
    </citation>
    <scope>NUCLEOTIDE SEQUENCE [LARGE SCALE GENOMIC DNA]</scope>
    <source>
        <strain evidence="3 4">DSM 45657</strain>
    </source>
</reference>
<dbReference type="InterPro" id="IPR042070">
    <property type="entry name" value="PucR_C-HTH_sf"/>
</dbReference>
<evidence type="ECO:0000259" key="2">
    <source>
        <dbReference type="Pfam" id="PF25906"/>
    </source>
</evidence>
<dbReference type="InterPro" id="IPR025736">
    <property type="entry name" value="PucR_C-HTH_dom"/>
</dbReference>
<name>A0A421AVA5_9PSEU</name>
<organism evidence="3 4">
    <name type="scientific">Actinokineospora cianjurensis</name>
    <dbReference type="NCBI Taxonomy" id="585224"/>
    <lineage>
        <taxon>Bacteria</taxon>
        <taxon>Bacillati</taxon>
        <taxon>Actinomycetota</taxon>
        <taxon>Actinomycetes</taxon>
        <taxon>Pseudonocardiales</taxon>
        <taxon>Pseudonocardiaceae</taxon>
        <taxon>Actinokineospora</taxon>
    </lineage>
</organism>
<dbReference type="AlphaFoldDB" id="A0A421AVA5"/>
<gene>
    <name evidence="3" type="ORF">CLV68_6497</name>
</gene>
<evidence type="ECO:0000313" key="4">
    <source>
        <dbReference type="Proteomes" id="UP000282454"/>
    </source>
</evidence>
<evidence type="ECO:0000259" key="1">
    <source>
        <dbReference type="Pfam" id="PF13556"/>
    </source>
</evidence>
<dbReference type="EMBL" id="RCDD01000010">
    <property type="protein sequence ID" value="RLK53833.1"/>
    <property type="molecule type" value="Genomic_DNA"/>
</dbReference>
<protein>
    <submittedName>
        <fullName evidence="3">PucR-like helix-turn-helix protein</fullName>
    </submittedName>
</protein>
<dbReference type="Gene3D" id="1.10.10.2840">
    <property type="entry name" value="PucR C-terminal helix-turn-helix domain"/>
    <property type="match status" value="1"/>
</dbReference>
<evidence type="ECO:0000313" key="3">
    <source>
        <dbReference type="EMBL" id="RLK53833.1"/>
    </source>
</evidence>
<dbReference type="InterPro" id="IPR058663">
    <property type="entry name" value="PucR-like_N"/>
</dbReference>
<dbReference type="InterPro" id="IPR051448">
    <property type="entry name" value="CdaR-like_regulators"/>
</dbReference>
<feature type="domain" description="PucR-like N-terminal" evidence="2">
    <location>
        <begin position="14"/>
        <end position="167"/>
    </location>
</feature>
<accession>A0A421AVA5</accession>
<dbReference type="OrthoDB" id="5243741at2"/>
<dbReference type="PANTHER" id="PTHR33744">
    <property type="entry name" value="CARBOHYDRATE DIACID REGULATOR"/>
    <property type="match status" value="1"/>
</dbReference>
<comment type="caution">
    <text evidence="3">The sequence shown here is derived from an EMBL/GenBank/DDBJ whole genome shotgun (WGS) entry which is preliminary data.</text>
</comment>
<proteinExistence type="predicted"/>
<sequence>MAGTPETGRPAELWAALPTEVARRIRPAELVAEVVAEIQAAVPEYAGPLRGRVGQVLLDSVAAVVRPDGDHATRAAALRYAARVEHAEGRTLDALQTAVRVGARVVWRRVSDLGRGAGVPTAELFDLADLVFAHVDALCATAMAGYATAEGLDAVRGRRRALVRLLLAEHPPVDIADTANAAQWPLPDEVTVVLVEGSEAVEVWAAATDALLDTEGAQACLVIAGHGLPPAEGLVVVGPTVRTADARDSLSLARRAWGLARRGVLPDAGVLRCADHLAELLLLADEFLLARLADRELAPLAGLSPRQRERLTATLLAWLRTTGGVAEVAAALDIHPQTVRYRLHQLTDLLGDRLTDPAGRLALEMALRGRAVLETR</sequence>
<dbReference type="RefSeq" id="WP_121394782.1">
    <property type="nucleotide sequence ID" value="NZ_RCDD01000010.1"/>
</dbReference>
<dbReference type="PANTHER" id="PTHR33744:SF1">
    <property type="entry name" value="DNA-BINDING TRANSCRIPTIONAL ACTIVATOR ADER"/>
    <property type="match status" value="1"/>
</dbReference>